<organism evidence="1 2">
    <name type="scientific">Eretmocerus hayati</name>
    <dbReference type="NCBI Taxonomy" id="131215"/>
    <lineage>
        <taxon>Eukaryota</taxon>
        <taxon>Metazoa</taxon>
        <taxon>Ecdysozoa</taxon>
        <taxon>Arthropoda</taxon>
        <taxon>Hexapoda</taxon>
        <taxon>Insecta</taxon>
        <taxon>Pterygota</taxon>
        <taxon>Neoptera</taxon>
        <taxon>Endopterygota</taxon>
        <taxon>Hymenoptera</taxon>
        <taxon>Apocrita</taxon>
        <taxon>Proctotrupomorpha</taxon>
        <taxon>Chalcidoidea</taxon>
        <taxon>Aphelinidae</taxon>
        <taxon>Aphelininae</taxon>
        <taxon>Eretmocerus</taxon>
    </lineage>
</organism>
<dbReference type="EMBL" id="CM056744">
    <property type="protein sequence ID" value="KAJ8664400.1"/>
    <property type="molecule type" value="Genomic_DNA"/>
</dbReference>
<evidence type="ECO:0000313" key="2">
    <source>
        <dbReference type="Proteomes" id="UP001239111"/>
    </source>
</evidence>
<accession>A0ACC2MZY9</accession>
<protein>
    <submittedName>
        <fullName evidence="1">Uncharacterized protein</fullName>
    </submittedName>
</protein>
<proteinExistence type="predicted"/>
<sequence>MEKNLDSMSESLDQDNNDSLLSIDTSDSLLMIRPIRECFVGSERNAPDTSPKIFASDPFEKSEYSRVHTSAVDSRIRSFEASKSSTLFSELDATENDTASLAALDDEKISPDISSNAEAILLQTTEESEVSMNNSNNNIKMVVSRPVSNEVMDNHQVQGNSTILESSSNSHVELVSSMDQSDDELSADISPTTEAKLLRTTEKSELSDNSNSDVEMCDSRLVSNLAPEVNNNNGPLANSTFLMTNSNSNVEFDSRINQVGDELSADITPITEAKLLQTTEESQ</sequence>
<comment type="caution">
    <text evidence="1">The sequence shown here is derived from an EMBL/GenBank/DDBJ whole genome shotgun (WGS) entry which is preliminary data.</text>
</comment>
<evidence type="ECO:0000313" key="1">
    <source>
        <dbReference type="EMBL" id="KAJ8664400.1"/>
    </source>
</evidence>
<gene>
    <name evidence="1" type="ORF">QAD02_006062</name>
</gene>
<keyword evidence="2" id="KW-1185">Reference proteome</keyword>
<name>A0ACC2MZY9_9HYME</name>
<dbReference type="Proteomes" id="UP001239111">
    <property type="component" value="Chromosome 4"/>
</dbReference>
<reference evidence="1" key="1">
    <citation type="submission" date="2023-04" db="EMBL/GenBank/DDBJ databases">
        <title>A chromosome-level genome assembly of the parasitoid wasp Eretmocerus hayati.</title>
        <authorList>
            <person name="Zhong Y."/>
            <person name="Liu S."/>
            <person name="Liu Y."/>
        </authorList>
    </citation>
    <scope>NUCLEOTIDE SEQUENCE</scope>
    <source>
        <strain evidence="1">ZJU_SS_LIU_2023</strain>
    </source>
</reference>